<dbReference type="AlphaFoldDB" id="A0A182TKD1"/>
<dbReference type="Gene3D" id="2.30.30.40">
    <property type="entry name" value="SH3 Domains"/>
    <property type="match status" value="1"/>
</dbReference>
<dbReference type="InterPro" id="IPR036028">
    <property type="entry name" value="SH3-like_dom_sf"/>
</dbReference>
<feature type="region of interest" description="Disordered" evidence="3">
    <location>
        <begin position="92"/>
        <end position="121"/>
    </location>
</feature>
<evidence type="ECO:0000256" key="1">
    <source>
        <dbReference type="ARBA" id="ARBA00022443"/>
    </source>
</evidence>
<dbReference type="Proteomes" id="UP000075902">
    <property type="component" value="Unassembled WGS sequence"/>
</dbReference>
<name>A0A182TKD1_9DIPT</name>
<evidence type="ECO:0000313" key="5">
    <source>
        <dbReference type="EnsemblMetazoa" id="AMEC003895-PA"/>
    </source>
</evidence>
<proteinExistence type="predicted"/>
<feature type="compositionally biased region" description="Basic residues" evidence="3">
    <location>
        <begin position="93"/>
        <end position="103"/>
    </location>
</feature>
<evidence type="ECO:0000256" key="3">
    <source>
        <dbReference type="SAM" id="MobiDB-lite"/>
    </source>
</evidence>
<reference evidence="6" key="1">
    <citation type="submission" date="2014-01" db="EMBL/GenBank/DDBJ databases">
        <title>The Genome Sequence of Anopheles melas CM1001059_A (V2).</title>
        <authorList>
            <consortium name="The Broad Institute Genomics Platform"/>
            <person name="Neafsey D.E."/>
            <person name="Besansky N."/>
            <person name="Howell P."/>
            <person name="Walton C."/>
            <person name="Young S.K."/>
            <person name="Zeng Q."/>
            <person name="Gargeya S."/>
            <person name="Fitzgerald M."/>
            <person name="Haas B."/>
            <person name="Abouelleil A."/>
            <person name="Allen A.W."/>
            <person name="Alvarado L."/>
            <person name="Arachchi H.M."/>
            <person name="Berlin A.M."/>
            <person name="Chapman S.B."/>
            <person name="Gainer-Dewar J."/>
            <person name="Goldberg J."/>
            <person name="Griggs A."/>
            <person name="Gujja S."/>
            <person name="Hansen M."/>
            <person name="Howarth C."/>
            <person name="Imamovic A."/>
            <person name="Ireland A."/>
            <person name="Larimer J."/>
            <person name="McCowan C."/>
            <person name="Murphy C."/>
            <person name="Pearson M."/>
            <person name="Poon T.W."/>
            <person name="Priest M."/>
            <person name="Roberts A."/>
            <person name="Saif S."/>
            <person name="Shea T."/>
            <person name="Sisk P."/>
            <person name="Sykes S."/>
            <person name="Wortman J."/>
            <person name="Nusbaum C."/>
            <person name="Birren B."/>
        </authorList>
    </citation>
    <scope>NUCLEOTIDE SEQUENCE [LARGE SCALE GENOMIC DNA]</scope>
    <source>
        <strain evidence="6">CM1001059</strain>
    </source>
</reference>
<evidence type="ECO:0000256" key="2">
    <source>
        <dbReference type="PROSITE-ProRule" id="PRU00192"/>
    </source>
</evidence>
<dbReference type="PROSITE" id="PS50002">
    <property type="entry name" value="SH3"/>
    <property type="match status" value="1"/>
</dbReference>
<dbReference type="EnsemblMetazoa" id="AMEC003895-RA">
    <property type="protein sequence ID" value="AMEC003895-PA"/>
    <property type="gene ID" value="AMEC003895"/>
</dbReference>
<dbReference type="STRING" id="34690.A0A182TKD1"/>
<dbReference type="VEuPathDB" id="VectorBase:AMEC003895"/>
<reference evidence="5" key="2">
    <citation type="submission" date="2020-05" db="UniProtKB">
        <authorList>
            <consortium name="EnsemblMetazoa"/>
        </authorList>
    </citation>
    <scope>IDENTIFICATION</scope>
    <source>
        <strain evidence="5">CM1001059</strain>
    </source>
</reference>
<feature type="domain" description="SH3" evidence="4">
    <location>
        <begin position="1"/>
        <end position="65"/>
    </location>
</feature>
<protein>
    <submittedName>
        <fullName evidence="5">SH3 domain-containing protein</fullName>
    </submittedName>
</protein>
<dbReference type="SUPFAM" id="SSF50044">
    <property type="entry name" value="SH3-domain"/>
    <property type="match status" value="1"/>
</dbReference>
<keyword evidence="6" id="KW-1185">Reference proteome</keyword>
<sequence length="175" mass="18918">MTWVIADHTASPGTSELSVSKGQQVEIVDMNCSGAPDYCLVRLSINASDSQEGLVPVTVLKPLPSSHSKLNNKQRDTDTLGGKFGIISTRTQTHTHTHTHTHRVTSTGEVPDPDDGESRPSCDSCVLSRSRFVVALGTHFPAHRVNEHRGGGRGSLVPEVKLSINWSRYPNGVGR</sequence>
<evidence type="ECO:0000313" key="6">
    <source>
        <dbReference type="Proteomes" id="UP000075902"/>
    </source>
</evidence>
<organism evidence="5 6">
    <name type="scientific">Anopheles melas</name>
    <dbReference type="NCBI Taxonomy" id="34690"/>
    <lineage>
        <taxon>Eukaryota</taxon>
        <taxon>Metazoa</taxon>
        <taxon>Ecdysozoa</taxon>
        <taxon>Arthropoda</taxon>
        <taxon>Hexapoda</taxon>
        <taxon>Insecta</taxon>
        <taxon>Pterygota</taxon>
        <taxon>Neoptera</taxon>
        <taxon>Endopterygota</taxon>
        <taxon>Diptera</taxon>
        <taxon>Nematocera</taxon>
        <taxon>Culicoidea</taxon>
        <taxon>Culicidae</taxon>
        <taxon>Anophelinae</taxon>
        <taxon>Anopheles</taxon>
    </lineage>
</organism>
<dbReference type="InterPro" id="IPR001452">
    <property type="entry name" value="SH3_domain"/>
</dbReference>
<accession>A0A182TKD1</accession>
<keyword evidence="1 2" id="KW-0728">SH3 domain</keyword>
<evidence type="ECO:0000259" key="4">
    <source>
        <dbReference type="PROSITE" id="PS50002"/>
    </source>
</evidence>